<keyword evidence="4 8" id="KW-0732">Signal</keyword>
<feature type="signal peptide" evidence="8">
    <location>
        <begin position="1"/>
        <end position="22"/>
    </location>
</feature>
<feature type="compositionally biased region" description="Low complexity" evidence="6">
    <location>
        <begin position="247"/>
        <end position="256"/>
    </location>
</feature>
<feature type="compositionally biased region" description="Low complexity" evidence="6">
    <location>
        <begin position="350"/>
        <end position="364"/>
    </location>
</feature>
<evidence type="ECO:0000256" key="4">
    <source>
        <dbReference type="ARBA" id="ARBA00022729"/>
    </source>
</evidence>
<dbReference type="Proteomes" id="UP000249808">
    <property type="component" value="Unassembled WGS sequence"/>
</dbReference>
<dbReference type="RefSeq" id="WP_111715766.1">
    <property type="nucleotide sequence ID" value="NZ_JBHSSR010000004.1"/>
</dbReference>
<dbReference type="EMBL" id="PZJH01000002">
    <property type="protein sequence ID" value="RAK45091.1"/>
    <property type="molecule type" value="Genomic_DNA"/>
</dbReference>
<keyword evidence="3" id="KW-0964">Secreted</keyword>
<evidence type="ECO:0000256" key="8">
    <source>
        <dbReference type="SAM" id="SignalP"/>
    </source>
</evidence>
<feature type="compositionally biased region" description="Basic and acidic residues" evidence="6">
    <location>
        <begin position="231"/>
        <end position="242"/>
    </location>
</feature>
<feature type="compositionally biased region" description="Polar residues" evidence="6">
    <location>
        <begin position="276"/>
        <end position="289"/>
    </location>
</feature>
<comment type="subcellular location">
    <subcellularLocation>
        <location evidence="1">Secreted</location>
        <location evidence="1">Cell wall</location>
        <topology evidence="1">Peptidoglycan-anchor</topology>
    </subcellularLocation>
</comment>
<dbReference type="Pfam" id="PF00746">
    <property type="entry name" value="Gram_pos_anchor"/>
    <property type="match status" value="1"/>
</dbReference>
<evidence type="ECO:0000256" key="7">
    <source>
        <dbReference type="SAM" id="Phobius"/>
    </source>
</evidence>
<feature type="transmembrane region" description="Helical" evidence="7">
    <location>
        <begin position="405"/>
        <end position="424"/>
    </location>
</feature>
<keyword evidence="2" id="KW-0134">Cell wall</keyword>
<name>A0A327ZRZ0_9STAP</name>
<feature type="compositionally biased region" description="Low complexity" evidence="6">
    <location>
        <begin position="372"/>
        <end position="385"/>
    </location>
</feature>
<evidence type="ECO:0000313" key="11">
    <source>
        <dbReference type="Proteomes" id="UP000249808"/>
    </source>
</evidence>
<feature type="compositionally biased region" description="Low complexity" evidence="6">
    <location>
        <begin position="329"/>
        <end position="343"/>
    </location>
</feature>
<protein>
    <recommendedName>
        <fullName evidence="9">Gram-positive cocci surface proteins LPxTG domain-containing protein</fullName>
    </recommendedName>
</protein>
<feature type="compositionally biased region" description="Low complexity" evidence="6">
    <location>
        <begin position="290"/>
        <end position="314"/>
    </location>
</feature>
<feature type="compositionally biased region" description="Polar residues" evidence="6">
    <location>
        <begin position="315"/>
        <end position="328"/>
    </location>
</feature>
<sequence>MKKILLSFAIMASLTTVSTAHAEATPTVLYFHDKDDEPIKDLPFSININEEEQSLTALDDGYSVIAEDIKVIEIAGQEYEINPGELNNIEVVNPEEVIPSLEEIPVTETPLPEDNLTIKVHAVDRSFSNLEDGTTVYLKYDGELVDQADVSNGSVTFNTTEPNKIYEVSYNKTTETDNVKIEPGEEKFLIFEAQTKPIKRDHSVETTTKNSQLKDTIRKSPDDIPPLLARSKKEDSSNEVTHRASSRTRNSTNNSNVKSQLPVKQPTVNPMKRNNEASVTSGTTSNENGSYSTESNNNVSSNNYSSTTTSQENTRPSFTSDHTSQQNTSSDDYASDSSYASDSNYKDYRNSSSTNDSSNQSDSASDNRSEKSSYNNTSTNNAATNHKPTNNEDQYLPHTGEAMSLLLPLAGLMTVTAGVALLYFTRKKRDDDTI</sequence>
<evidence type="ECO:0000313" key="10">
    <source>
        <dbReference type="EMBL" id="RAK45091.1"/>
    </source>
</evidence>
<evidence type="ECO:0000256" key="6">
    <source>
        <dbReference type="SAM" id="MobiDB-lite"/>
    </source>
</evidence>
<keyword evidence="5" id="KW-0572">Peptidoglycan-anchor</keyword>
<proteinExistence type="predicted"/>
<feature type="compositionally biased region" description="Polar residues" evidence="6">
    <location>
        <begin position="205"/>
        <end position="214"/>
    </location>
</feature>
<comment type="caution">
    <text evidence="10">The sequence shown here is derived from an EMBL/GenBank/DDBJ whole genome shotgun (WGS) entry which is preliminary data.</text>
</comment>
<evidence type="ECO:0000256" key="2">
    <source>
        <dbReference type="ARBA" id="ARBA00022512"/>
    </source>
</evidence>
<evidence type="ECO:0000256" key="3">
    <source>
        <dbReference type="ARBA" id="ARBA00022525"/>
    </source>
</evidence>
<feature type="chain" id="PRO_5016287138" description="Gram-positive cocci surface proteins LPxTG domain-containing protein" evidence="8">
    <location>
        <begin position="23"/>
        <end position="434"/>
    </location>
</feature>
<gene>
    <name evidence="10" type="ORF">BHU61_07195</name>
</gene>
<keyword evidence="7" id="KW-1133">Transmembrane helix</keyword>
<evidence type="ECO:0000256" key="1">
    <source>
        <dbReference type="ARBA" id="ARBA00004168"/>
    </source>
</evidence>
<feature type="domain" description="Gram-positive cocci surface proteins LPxTG" evidence="9">
    <location>
        <begin position="396"/>
        <end position="434"/>
    </location>
</feature>
<keyword evidence="7" id="KW-0472">Membrane</keyword>
<evidence type="ECO:0000256" key="5">
    <source>
        <dbReference type="ARBA" id="ARBA00023088"/>
    </source>
</evidence>
<accession>A0A327ZRZ0</accession>
<evidence type="ECO:0000259" key="9">
    <source>
        <dbReference type="PROSITE" id="PS50847"/>
    </source>
</evidence>
<reference evidence="10 11" key="1">
    <citation type="journal article" date="2018" name="Front. Microbiol.">
        <title>Description and Comparative Genomics of Macrococcus caseolyticus subsp. hominis subsp. nov., Macrococcus goetzii sp. nov., Macrococcus epidermidis sp. nov., and Macrococcus bohemicus sp. nov., Novel Macrococci From Human Clinical Material With Virulence Potential and Suspected Uptake of Foreign DNA by Natural Transformation.</title>
        <authorList>
            <person name="Maslanova I."/>
            <person name="Wertheimer Z."/>
            <person name="Sedlacek I."/>
            <person name="Svec P."/>
            <person name="Indrakova A."/>
            <person name="Kovarovic V."/>
            <person name="Schumann P."/>
            <person name="Sproer C."/>
            <person name="Kralova S."/>
            <person name="Sedo O."/>
            <person name="Kristofova L."/>
            <person name="Vrbovska V."/>
            <person name="Fuzik T."/>
            <person name="Petras P."/>
            <person name="Zdrahal Z."/>
            <person name="Ruzickova V."/>
            <person name="Doskar J."/>
            <person name="Pantucek R."/>
        </authorList>
    </citation>
    <scope>NUCLEOTIDE SEQUENCE [LARGE SCALE GENOMIC DNA]</scope>
    <source>
        <strain evidence="10 11">01/688</strain>
    </source>
</reference>
<dbReference type="InterPro" id="IPR019931">
    <property type="entry name" value="LPXTG_anchor"/>
</dbReference>
<keyword evidence="11" id="KW-1185">Reference proteome</keyword>
<organism evidence="10 11">
    <name type="scientific">Macrococcus epidermidis</name>
    <dbReference type="NCBI Taxonomy" id="1902580"/>
    <lineage>
        <taxon>Bacteria</taxon>
        <taxon>Bacillati</taxon>
        <taxon>Bacillota</taxon>
        <taxon>Bacilli</taxon>
        <taxon>Bacillales</taxon>
        <taxon>Staphylococcaceae</taxon>
        <taxon>Macrococcus</taxon>
    </lineage>
</organism>
<keyword evidence="7" id="KW-0812">Transmembrane</keyword>
<dbReference type="NCBIfam" id="TIGR01167">
    <property type="entry name" value="LPXTG_anchor"/>
    <property type="match status" value="1"/>
</dbReference>
<dbReference type="PROSITE" id="PS50847">
    <property type="entry name" value="GRAM_POS_ANCHORING"/>
    <property type="match status" value="1"/>
</dbReference>
<feature type="region of interest" description="Disordered" evidence="6">
    <location>
        <begin position="200"/>
        <end position="396"/>
    </location>
</feature>
<dbReference type="AlphaFoldDB" id="A0A327ZRZ0"/>